<dbReference type="InterPro" id="IPR051199">
    <property type="entry name" value="LPS_LOS_Heptosyltrfase"/>
</dbReference>
<dbReference type="EMBL" id="CP031337">
    <property type="protein sequence ID" value="AXK39035.1"/>
    <property type="molecule type" value="Genomic_DNA"/>
</dbReference>
<dbReference type="GO" id="GO:0005829">
    <property type="term" value="C:cytosol"/>
    <property type="evidence" value="ECO:0007669"/>
    <property type="project" value="TreeGrafter"/>
</dbReference>
<evidence type="ECO:0000256" key="2">
    <source>
        <dbReference type="ARBA" id="ARBA00022679"/>
    </source>
</evidence>
<evidence type="ECO:0000313" key="3">
    <source>
        <dbReference type="EMBL" id="AXK39035.1"/>
    </source>
</evidence>
<organism evidence="3 4">
    <name type="scientific">Crenobacter cavernae</name>
    <dbReference type="NCBI Taxonomy" id="2290923"/>
    <lineage>
        <taxon>Bacteria</taxon>
        <taxon>Pseudomonadati</taxon>
        <taxon>Pseudomonadota</taxon>
        <taxon>Betaproteobacteria</taxon>
        <taxon>Neisseriales</taxon>
        <taxon>Neisseriaceae</taxon>
        <taxon>Crenobacter</taxon>
    </lineage>
</organism>
<reference evidence="3 4" key="1">
    <citation type="submission" date="2018-07" db="EMBL/GenBank/DDBJ databases">
        <title>Crenobacter cavernae sp. nov., isolated from a karst cave.</title>
        <authorList>
            <person name="Zhu H."/>
        </authorList>
    </citation>
    <scope>NUCLEOTIDE SEQUENCE [LARGE SCALE GENOMIC DNA]</scope>
    <source>
        <strain evidence="3 4">K1W11S-77</strain>
    </source>
</reference>
<dbReference type="RefSeq" id="WP_115432970.1">
    <property type="nucleotide sequence ID" value="NZ_CP031337.1"/>
</dbReference>
<proteinExistence type="predicted"/>
<evidence type="ECO:0000313" key="4">
    <source>
        <dbReference type="Proteomes" id="UP000254537"/>
    </source>
</evidence>
<dbReference type="Pfam" id="PF01075">
    <property type="entry name" value="Glyco_transf_9"/>
    <property type="match status" value="1"/>
</dbReference>
<dbReference type="CDD" id="cd03789">
    <property type="entry name" value="GT9_LPS_heptosyltransferase"/>
    <property type="match status" value="1"/>
</dbReference>
<keyword evidence="1" id="KW-0328">Glycosyltransferase</keyword>
<dbReference type="SUPFAM" id="SSF53756">
    <property type="entry name" value="UDP-Glycosyltransferase/glycogen phosphorylase"/>
    <property type="match status" value="1"/>
</dbReference>
<dbReference type="Proteomes" id="UP000254537">
    <property type="component" value="Chromosome"/>
</dbReference>
<dbReference type="Gene3D" id="3.40.50.2000">
    <property type="entry name" value="Glycogen Phosphorylase B"/>
    <property type="match status" value="2"/>
</dbReference>
<dbReference type="AlphaFoldDB" id="A0A345Y533"/>
<dbReference type="KEGG" id="ccah:DWG20_06050"/>
<gene>
    <name evidence="3" type="ORF">DWG20_06050</name>
</gene>
<name>A0A345Y533_9NEIS</name>
<dbReference type="GO" id="GO:0008713">
    <property type="term" value="F:ADP-heptose-lipopolysaccharide heptosyltransferase activity"/>
    <property type="evidence" value="ECO:0007669"/>
    <property type="project" value="TreeGrafter"/>
</dbReference>
<dbReference type="PANTHER" id="PTHR30160">
    <property type="entry name" value="TETRAACYLDISACCHARIDE 4'-KINASE-RELATED"/>
    <property type="match status" value="1"/>
</dbReference>
<dbReference type="InterPro" id="IPR002201">
    <property type="entry name" value="Glyco_trans_9"/>
</dbReference>
<keyword evidence="2 3" id="KW-0808">Transferase</keyword>
<protein>
    <submittedName>
        <fullName evidence="3">Lipopolysaccharide heptosyltransferase family protein</fullName>
    </submittedName>
</protein>
<dbReference type="OrthoDB" id="9807356at2"/>
<sequence length="375" mass="41860">MKLFLLKIFDRSFALVLALLPAKKPPKQNVPRKVLAIKLSAMGDALCLMPALRMLHDSMPGAEIDWLTTRRANPGLFSKLDFLKDTLLLPVSPHGMLLFFFKHFRKLRSYDLVIDFDQYYRISELIAFCGRSSAGFHAPLKGRTFALALDYEAHKSEKLQFSDLVNLVIAFYGKQPATYSVELPELLAGFEPSSALQEFAQSLTGKGLPVVVLYPGSSMNASFRRWDLSNYHEVIKGLTGRCSFIVAGGPDEVELKPFFSQIGLGDLDHINAWTLKEWLWIFRHCADLLVGNDGGLLHLAESQGVPMVGIFGPALYAKWGSINPESIGIETEMGCRPCLRNYEGHVPSQCARGDRACLQMLKPEQVVRAIGTRIR</sequence>
<evidence type="ECO:0000256" key="1">
    <source>
        <dbReference type="ARBA" id="ARBA00022676"/>
    </source>
</evidence>
<dbReference type="GO" id="GO:0009244">
    <property type="term" value="P:lipopolysaccharide core region biosynthetic process"/>
    <property type="evidence" value="ECO:0007669"/>
    <property type="project" value="TreeGrafter"/>
</dbReference>
<accession>A0A345Y533</accession>